<evidence type="ECO:0000256" key="4">
    <source>
        <dbReference type="ARBA" id="ARBA00022825"/>
    </source>
</evidence>
<evidence type="ECO:0000256" key="3">
    <source>
        <dbReference type="ARBA" id="ARBA00022801"/>
    </source>
</evidence>
<dbReference type="PROSITE" id="PS50106">
    <property type="entry name" value="PDZ"/>
    <property type="match status" value="1"/>
</dbReference>
<dbReference type="SMART" id="SM00245">
    <property type="entry name" value="TSPc"/>
    <property type="match status" value="1"/>
</dbReference>
<dbReference type="CDD" id="cd07560">
    <property type="entry name" value="Peptidase_S41_CPP"/>
    <property type="match status" value="1"/>
</dbReference>
<keyword evidence="3 5" id="KW-0378">Hydrolase</keyword>
<dbReference type="Proteomes" id="UP000427769">
    <property type="component" value="Chromosome"/>
</dbReference>
<dbReference type="Gene3D" id="3.90.226.10">
    <property type="entry name" value="2-enoyl-CoA Hydratase, Chain A, domain 1"/>
    <property type="match status" value="1"/>
</dbReference>
<dbReference type="PANTHER" id="PTHR32060:SF30">
    <property type="entry name" value="CARBOXY-TERMINAL PROCESSING PROTEASE CTPA"/>
    <property type="match status" value="1"/>
</dbReference>
<dbReference type="GO" id="GO:0008236">
    <property type="term" value="F:serine-type peptidase activity"/>
    <property type="evidence" value="ECO:0007669"/>
    <property type="project" value="UniProtKB-KW"/>
</dbReference>
<organism evidence="9 10">
    <name type="scientific">Desulfosarcina widdelii</name>
    <dbReference type="NCBI Taxonomy" id="947919"/>
    <lineage>
        <taxon>Bacteria</taxon>
        <taxon>Pseudomonadati</taxon>
        <taxon>Thermodesulfobacteriota</taxon>
        <taxon>Desulfobacteria</taxon>
        <taxon>Desulfobacterales</taxon>
        <taxon>Desulfosarcinaceae</taxon>
        <taxon>Desulfosarcina</taxon>
    </lineage>
</organism>
<evidence type="ECO:0000259" key="8">
    <source>
        <dbReference type="PROSITE" id="PS50106"/>
    </source>
</evidence>
<dbReference type="FunFam" id="2.30.42.10:FF:000063">
    <property type="entry name" value="Peptidase, S41 family"/>
    <property type="match status" value="1"/>
</dbReference>
<feature type="region of interest" description="Disordered" evidence="6">
    <location>
        <begin position="386"/>
        <end position="425"/>
    </location>
</feature>
<dbReference type="Pfam" id="PF03572">
    <property type="entry name" value="Peptidase_S41"/>
    <property type="match status" value="1"/>
</dbReference>
<dbReference type="InterPro" id="IPR036034">
    <property type="entry name" value="PDZ_sf"/>
</dbReference>
<reference evidence="9 10" key="1">
    <citation type="submission" date="2019-11" db="EMBL/GenBank/DDBJ databases">
        <title>Comparative genomics of hydrocarbon-degrading Desulfosarcina strains.</title>
        <authorList>
            <person name="Watanabe M."/>
            <person name="Kojima H."/>
            <person name="Fukui M."/>
        </authorList>
    </citation>
    <scope>NUCLEOTIDE SEQUENCE [LARGE SCALE GENOMIC DNA]</scope>
    <source>
        <strain evidence="9 10">PP31</strain>
    </source>
</reference>
<dbReference type="OrthoDB" id="9812068at2"/>
<name>A0A5K7Z4K5_9BACT</name>
<dbReference type="GO" id="GO:0030288">
    <property type="term" value="C:outer membrane-bounded periplasmic space"/>
    <property type="evidence" value="ECO:0007669"/>
    <property type="project" value="TreeGrafter"/>
</dbReference>
<dbReference type="SUPFAM" id="SSF52096">
    <property type="entry name" value="ClpP/crotonase"/>
    <property type="match status" value="1"/>
</dbReference>
<evidence type="ECO:0000256" key="6">
    <source>
        <dbReference type="SAM" id="MobiDB-lite"/>
    </source>
</evidence>
<sequence length="457" mass="50467">MTTRKTRHLKLWVAMVLVTAALVLGHGFYRDLSANNEETYKGLKLFSDVIELVQKNYVDEVDTQKMIEAAIQGMVHSLDPHSSLLPPDALKELQIDTHGEFTGIGIHVTMRNNLVTVISPIEGTPAYRAGIKAGDKIVKVDGTPTEDLRDAVKRMRGPKGTTVEITILRQGASEPLEFSLVRDVIPIYSVKAELLKPGYGYVWITNFRENTTDDLIEALEALESADVPMKGLVLDLRDNPGGILNQAIEVSDLFLEEGEILSIKGRDGRNTKVFKAHADEVKRDYPIVVLINGGSASASEIVAGALQDQKRALILGTTSFGKGSVQTVETLRDGYGLKFTIARYYTPSGRSIQAKGVEPDVVVEHRILADTDTTEHRMLKEKDLKNHLDAEPDAEPEESESEPGKSDEESVLDPPSLKRFSAKHSPLDREALLSDNQVLRSLDILISYDIFKKLSDD</sequence>
<evidence type="ECO:0000313" key="9">
    <source>
        <dbReference type="EMBL" id="BBO76696.1"/>
    </source>
</evidence>
<proteinExistence type="inferred from homology"/>
<dbReference type="AlphaFoldDB" id="A0A5K7Z4K5"/>
<dbReference type="InterPro" id="IPR001478">
    <property type="entry name" value="PDZ"/>
</dbReference>
<evidence type="ECO:0000256" key="7">
    <source>
        <dbReference type="SAM" id="Phobius"/>
    </source>
</evidence>
<feature type="domain" description="PDZ" evidence="8">
    <location>
        <begin position="90"/>
        <end position="156"/>
    </location>
</feature>
<keyword evidence="7" id="KW-0812">Transmembrane</keyword>
<keyword evidence="2 5" id="KW-0645">Protease</keyword>
<dbReference type="RefSeq" id="WP_155305507.1">
    <property type="nucleotide sequence ID" value="NZ_AP021875.1"/>
</dbReference>
<accession>A0A5K7Z4K5</accession>
<feature type="compositionally biased region" description="Acidic residues" evidence="6">
    <location>
        <begin position="391"/>
        <end position="401"/>
    </location>
</feature>
<dbReference type="NCBIfam" id="TIGR00225">
    <property type="entry name" value="prc"/>
    <property type="match status" value="1"/>
</dbReference>
<dbReference type="Pfam" id="PF22694">
    <property type="entry name" value="CtpB_N-like"/>
    <property type="match status" value="1"/>
</dbReference>
<dbReference type="KEGG" id="dwd:DSCW_41130"/>
<dbReference type="GO" id="GO:0004175">
    <property type="term" value="F:endopeptidase activity"/>
    <property type="evidence" value="ECO:0007669"/>
    <property type="project" value="TreeGrafter"/>
</dbReference>
<dbReference type="InterPro" id="IPR004447">
    <property type="entry name" value="Peptidase_S41A"/>
</dbReference>
<evidence type="ECO:0000256" key="5">
    <source>
        <dbReference type="RuleBase" id="RU004404"/>
    </source>
</evidence>
<dbReference type="InterPro" id="IPR029045">
    <property type="entry name" value="ClpP/crotonase-like_dom_sf"/>
</dbReference>
<dbReference type="GO" id="GO:0006508">
    <property type="term" value="P:proteolysis"/>
    <property type="evidence" value="ECO:0007669"/>
    <property type="project" value="UniProtKB-KW"/>
</dbReference>
<dbReference type="Gene3D" id="2.30.42.10">
    <property type="match status" value="1"/>
</dbReference>
<evidence type="ECO:0000313" key="10">
    <source>
        <dbReference type="Proteomes" id="UP000427769"/>
    </source>
</evidence>
<keyword evidence="7" id="KW-1133">Transmembrane helix</keyword>
<dbReference type="FunFam" id="3.90.226.10:FF:000029">
    <property type="entry name" value="Peptidase, S41 family"/>
    <property type="match status" value="1"/>
</dbReference>
<comment type="similarity">
    <text evidence="1 5">Belongs to the peptidase S41A family.</text>
</comment>
<dbReference type="PANTHER" id="PTHR32060">
    <property type="entry name" value="TAIL-SPECIFIC PROTEASE"/>
    <property type="match status" value="1"/>
</dbReference>
<protein>
    <submittedName>
        <fullName evidence="9">Peptidase S41</fullName>
    </submittedName>
</protein>
<dbReference type="SMART" id="SM00228">
    <property type="entry name" value="PDZ"/>
    <property type="match status" value="1"/>
</dbReference>
<keyword evidence="10" id="KW-1185">Reference proteome</keyword>
<evidence type="ECO:0000256" key="2">
    <source>
        <dbReference type="ARBA" id="ARBA00022670"/>
    </source>
</evidence>
<dbReference type="InterPro" id="IPR005151">
    <property type="entry name" value="Tail-specific_protease"/>
</dbReference>
<gene>
    <name evidence="9" type="primary">ctpA-2</name>
    <name evidence="9" type="ORF">DSCW_41130</name>
</gene>
<keyword evidence="7" id="KW-0472">Membrane</keyword>
<dbReference type="EMBL" id="AP021875">
    <property type="protein sequence ID" value="BBO76696.1"/>
    <property type="molecule type" value="Genomic_DNA"/>
</dbReference>
<dbReference type="InterPro" id="IPR055210">
    <property type="entry name" value="CtpA/B_N"/>
</dbReference>
<evidence type="ECO:0000256" key="1">
    <source>
        <dbReference type="ARBA" id="ARBA00009179"/>
    </source>
</evidence>
<feature type="transmembrane region" description="Helical" evidence="7">
    <location>
        <begin position="12"/>
        <end position="29"/>
    </location>
</feature>
<dbReference type="SUPFAM" id="SSF50156">
    <property type="entry name" value="PDZ domain-like"/>
    <property type="match status" value="1"/>
</dbReference>
<keyword evidence="4 5" id="KW-0720">Serine protease</keyword>
<dbReference type="GO" id="GO:0007165">
    <property type="term" value="P:signal transduction"/>
    <property type="evidence" value="ECO:0007669"/>
    <property type="project" value="TreeGrafter"/>
</dbReference>
<dbReference type="Pfam" id="PF13180">
    <property type="entry name" value="PDZ_2"/>
    <property type="match status" value="1"/>
</dbReference>
<dbReference type="CDD" id="cd06782">
    <property type="entry name" value="cpPDZ_CPP-like"/>
    <property type="match status" value="1"/>
</dbReference>
<dbReference type="Gene3D" id="3.30.750.44">
    <property type="match status" value="1"/>
</dbReference>